<dbReference type="OrthoDB" id="5129507at2759"/>
<evidence type="ECO:0000313" key="2">
    <source>
        <dbReference type="Proteomes" id="UP000775872"/>
    </source>
</evidence>
<evidence type="ECO:0000313" key="1">
    <source>
        <dbReference type="EMBL" id="CAH0055295.1"/>
    </source>
</evidence>
<dbReference type="AlphaFoldDB" id="A0A9N9ZHH6"/>
<dbReference type="EMBL" id="CABFOC020000056">
    <property type="protein sequence ID" value="CAH0055295.1"/>
    <property type="molecule type" value="Genomic_DNA"/>
</dbReference>
<dbReference type="Proteomes" id="UP000775872">
    <property type="component" value="Unassembled WGS sequence"/>
</dbReference>
<accession>A0A9N9ZHH6</accession>
<reference evidence="1 2" key="2">
    <citation type="submission" date="2021-10" db="EMBL/GenBank/DDBJ databases">
        <authorList>
            <person name="Piombo E."/>
        </authorList>
    </citation>
    <scope>NUCLEOTIDE SEQUENCE [LARGE SCALE GENOMIC DNA]</scope>
</reference>
<gene>
    <name evidence="1" type="ORF">CSOL1703_00017397</name>
</gene>
<protein>
    <submittedName>
        <fullName evidence="1">Uncharacterized protein</fullName>
    </submittedName>
</protein>
<sequence>MTIERPLPLELFLVSRQLSKDASEVLYLTNTFRFEPDLSCTFNMLSKIPSESLKRLRYVEFGFDWSKDWDANKSEWRRLLRLMTDHCGHSRLFMKITVHEMDHEAVRMTEEDEDRDRFMKICYASYVDIVRYIKESGLVLQDFHLFLPLFWDLEPVLRFGTCSGEIRHGPRL</sequence>
<name>A0A9N9ZHH6_9HYPO</name>
<organism evidence="1 2">
    <name type="scientific">Clonostachys solani</name>
    <dbReference type="NCBI Taxonomy" id="160281"/>
    <lineage>
        <taxon>Eukaryota</taxon>
        <taxon>Fungi</taxon>
        <taxon>Dikarya</taxon>
        <taxon>Ascomycota</taxon>
        <taxon>Pezizomycotina</taxon>
        <taxon>Sordariomycetes</taxon>
        <taxon>Hypocreomycetidae</taxon>
        <taxon>Hypocreales</taxon>
        <taxon>Bionectriaceae</taxon>
        <taxon>Clonostachys</taxon>
    </lineage>
</organism>
<keyword evidence="2" id="KW-1185">Reference proteome</keyword>
<proteinExistence type="predicted"/>
<comment type="caution">
    <text evidence="1">The sequence shown here is derived from an EMBL/GenBank/DDBJ whole genome shotgun (WGS) entry which is preliminary data.</text>
</comment>
<reference evidence="2" key="1">
    <citation type="submission" date="2019-06" db="EMBL/GenBank/DDBJ databases">
        <authorList>
            <person name="Broberg M."/>
        </authorList>
    </citation>
    <scope>NUCLEOTIDE SEQUENCE [LARGE SCALE GENOMIC DNA]</scope>
</reference>